<name>A0A0E9VAM0_ANGAN</name>
<evidence type="ECO:0000313" key="1">
    <source>
        <dbReference type="EMBL" id="JAH75081.1"/>
    </source>
</evidence>
<sequence length="15" mass="1706">MAMPSFCCGSHTFMR</sequence>
<protein>
    <submittedName>
        <fullName evidence="1">Uncharacterized protein</fullName>
    </submittedName>
</protein>
<accession>A0A0E9VAM0</accession>
<dbReference type="EMBL" id="GBXM01033496">
    <property type="protein sequence ID" value="JAH75081.1"/>
    <property type="molecule type" value="Transcribed_RNA"/>
</dbReference>
<organism evidence="1">
    <name type="scientific">Anguilla anguilla</name>
    <name type="common">European freshwater eel</name>
    <name type="synonym">Muraena anguilla</name>
    <dbReference type="NCBI Taxonomy" id="7936"/>
    <lineage>
        <taxon>Eukaryota</taxon>
        <taxon>Metazoa</taxon>
        <taxon>Chordata</taxon>
        <taxon>Craniata</taxon>
        <taxon>Vertebrata</taxon>
        <taxon>Euteleostomi</taxon>
        <taxon>Actinopterygii</taxon>
        <taxon>Neopterygii</taxon>
        <taxon>Teleostei</taxon>
        <taxon>Anguilliformes</taxon>
        <taxon>Anguillidae</taxon>
        <taxon>Anguilla</taxon>
    </lineage>
</organism>
<reference evidence="1" key="1">
    <citation type="submission" date="2014-11" db="EMBL/GenBank/DDBJ databases">
        <authorList>
            <person name="Amaro Gonzalez C."/>
        </authorList>
    </citation>
    <scope>NUCLEOTIDE SEQUENCE</scope>
</reference>
<reference evidence="1" key="2">
    <citation type="journal article" date="2015" name="Fish Shellfish Immunol.">
        <title>Early steps in the European eel (Anguilla anguilla)-Vibrio vulnificus interaction in the gills: Role of the RtxA13 toxin.</title>
        <authorList>
            <person name="Callol A."/>
            <person name="Pajuelo D."/>
            <person name="Ebbesson L."/>
            <person name="Teles M."/>
            <person name="MacKenzie S."/>
            <person name="Amaro C."/>
        </authorList>
    </citation>
    <scope>NUCLEOTIDE SEQUENCE</scope>
</reference>
<proteinExistence type="predicted"/>